<comment type="subcellular location">
    <subcellularLocation>
        <location evidence="1">Membrane</location>
        <topology evidence="1">Multi-pass membrane protein</topology>
    </subcellularLocation>
</comment>
<dbReference type="Pfam" id="PF02990">
    <property type="entry name" value="EMP70"/>
    <property type="match status" value="1"/>
</dbReference>
<evidence type="ECO:0000256" key="5">
    <source>
        <dbReference type="ARBA" id="ARBA00022989"/>
    </source>
</evidence>
<evidence type="ECO:0000256" key="3">
    <source>
        <dbReference type="ARBA" id="ARBA00022692"/>
    </source>
</evidence>
<evidence type="ECO:0000256" key="6">
    <source>
        <dbReference type="ARBA" id="ARBA00023136"/>
    </source>
</evidence>
<dbReference type="GO" id="GO:0016020">
    <property type="term" value="C:membrane"/>
    <property type="evidence" value="ECO:0007669"/>
    <property type="project" value="UniProtKB-SubCell"/>
</dbReference>
<protein>
    <recommendedName>
        <fullName evidence="7">Transmembrane 9 superfamily member</fullName>
    </recommendedName>
</protein>
<evidence type="ECO:0000256" key="4">
    <source>
        <dbReference type="ARBA" id="ARBA00022729"/>
    </source>
</evidence>
<evidence type="ECO:0000313" key="8">
    <source>
        <dbReference type="EMBL" id="KAK7077761.1"/>
    </source>
</evidence>
<evidence type="ECO:0000313" key="9">
    <source>
        <dbReference type="Proteomes" id="UP001381693"/>
    </source>
</evidence>
<dbReference type="PANTHER" id="PTHR10766">
    <property type="entry name" value="TRANSMEMBRANE 9 SUPERFAMILY PROTEIN"/>
    <property type="match status" value="1"/>
</dbReference>
<accession>A0AAN8X4I6</accession>
<dbReference type="PANTHER" id="PTHR10766:SF176">
    <property type="entry name" value="TRANSMEMBRANE 9 SUPERFAMILY MEMBER"/>
    <property type="match status" value="1"/>
</dbReference>
<feature type="non-terminal residue" evidence="8">
    <location>
        <position position="127"/>
    </location>
</feature>
<keyword evidence="6" id="KW-0472">Membrane</keyword>
<keyword evidence="9" id="KW-1185">Reference proteome</keyword>
<dbReference type="EMBL" id="JAXCGZ010008298">
    <property type="protein sequence ID" value="KAK7077761.1"/>
    <property type="molecule type" value="Genomic_DNA"/>
</dbReference>
<proteinExistence type="inferred from homology"/>
<reference evidence="8 9" key="1">
    <citation type="submission" date="2023-11" db="EMBL/GenBank/DDBJ databases">
        <title>Halocaridina rubra genome assembly.</title>
        <authorList>
            <person name="Smith C."/>
        </authorList>
    </citation>
    <scope>NUCLEOTIDE SEQUENCE [LARGE SCALE GENOMIC DNA]</scope>
    <source>
        <strain evidence="8">EP-1</strain>
        <tissue evidence="8">Whole</tissue>
    </source>
</reference>
<gene>
    <name evidence="8" type="primary">TM9SF2_1</name>
    <name evidence="8" type="ORF">SK128_006306</name>
</gene>
<name>A0AAN8X4I6_HALRR</name>
<dbReference type="InterPro" id="IPR004240">
    <property type="entry name" value="EMP70"/>
</dbReference>
<keyword evidence="5" id="KW-1133">Transmembrane helix</keyword>
<keyword evidence="4" id="KW-0732">Signal</keyword>
<sequence length="127" mass="14624">IEFLKPESCREVCIKEYDPKNVDQSNFLKELKRAMNLNYYHHWIVDNMPLTWCYIVEGGSIFCATGFPVGCYVDSAGRPKDACVMDKRYKTPETYYIFNHVDLNITYHSGETEDWGSALHGSGGRIL</sequence>
<keyword evidence="3 8" id="KW-0812">Transmembrane</keyword>
<comment type="similarity">
    <text evidence="2 7">Belongs to the nonaspanin (TM9SF) (TC 9.A.2) family.</text>
</comment>
<evidence type="ECO:0000256" key="1">
    <source>
        <dbReference type="ARBA" id="ARBA00004141"/>
    </source>
</evidence>
<dbReference type="AlphaFoldDB" id="A0AAN8X4I6"/>
<dbReference type="Proteomes" id="UP001381693">
    <property type="component" value="Unassembled WGS sequence"/>
</dbReference>
<comment type="caution">
    <text evidence="8">The sequence shown here is derived from an EMBL/GenBank/DDBJ whole genome shotgun (WGS) entry which is preliminary data.</text>
</comment>
<organism evidence="8 9">
    <name type="scientific">Halocaridina rubra</name>
    <name type="common">Hawaiian red shrimp</name>
    <dbReference type="NCBI Taxonomy" id="373956"/>
    <lineage>
        <taxon>Eukaryota</taxon>
        <taxon>Metazoa</taxon>
        <taxon>Ecdysozoa</taxon>
        <taxon>Arthropoda</taxon>
        <taxon>Crustacea</taxon>
        <taxon>Multicrustacea</taxon>
        <taxon>Malacostraca</taxon>
        <taxon>Eumalacostraca</taxon>
        <taxon>Eucarida</taxon>
        <taxon>Decapoda</taxon>
        <taxon>Pleocyemata</taxon>
        <taxon>Caridea</taxon>
        <taxon>Atyoidea</taxon>
        <taxon>Atyidae</taxon>
        <taxon>Halocaridina</taxon>
    </lineage>
</organism>
<dbReference type="GO" id="GO:0072657">
    <property type="term" value="P:protein localization to membrane"/>
    <property type="evidence" value="ECO:0007669"/>
    <property type="project" value="TreeGrafter"/>
</dbReference>
<evidence type="ECO:0000256" key="7">
    <source>
        <dbReference type="RuleBase" id="RU363079"/>
    </source>
</evidence>
<feature type="non-terminal residue" evidence="8">
    <location>
        <position position="1"/>
    </location>
</feature>
<evidence type="ECO:0000256" key="2">
    <source>
        <dbReference type="ARBA" id="ARBA00005227"/>
    </source>
</evidence>